<comment type="caution">
    <text evidence="1">The sequence shown here is derived from an EMBL/GenBank/DDBJ whole genome shotgun (WGS) entry which is preliminary data.</text>
</comment>
<accession>A0A074V8Q1</accession>
<reference evidence="1 2" key="1">
    <citation type="journal article" date="2014" name="PLoS Genet.">
        <title>Hidden diversity in honey bee gut symbionts detected by single-cell genomics.</title>
        <authorList>
            <person name="Engel P."/>
            <person name="Stepanauskas R."/>
            <person name="Moran N."/>
        </authorList>
    </citation>
    <scope>NUCLEOTIDE SEQUENCE [LARGE SCALE GENOMIC DNA]</scope>
    <source>
        <strain evidence="1 2">SCGC AB-598-J21</strain>
    </source>
</reference>
<gene>
    <name evidence="1" type="ORF">SASC598J21_019530</name>
</gene>
<evidence type="ECO:0000313" key="2">
    <source>
        <dbReference type="Proteomes" id="UP000027644"/>
    </source>
</evidence>
<sequence>MLIMRINQSFD</sequence>
<evidence type="ECO:0000313" key="1">
    <source>
        <dbReference type="EMBL" id="KEQ00252.1"/>
    </source>
</evidence>
<organism evidence="1 2">
    <name type="scientific">Snodgrassella alvi SCGC AB-598-J21</name>
    <dbReference type="NCBI Taxonomy" id="1385367"/>
    <lineage>
        <taxon>Bacteria</taxon>
        <taxon>Pseudomonadati</taxon>
        <taxon>Pseudomonadota</taxon>
        <taxon>Betaproteobacteria</taxon>
        <taxon>Neisseriales</taxon>
        <taxon>Neisseriaceae</taxon>
        <taxon>Snodgrassella</taxon>
    </lineage>
</organism>
<name>A0A074V8Q1_9NEIS</name>
<protein>
    <submittedName>
        <fullName evidence="1">Uncharacterized protein</fullName>
    </submittedName>
</protein>
<proteinExistence type="predicted"/>
<dbReference type="Proteomes" id="UP000027644">
    <property type="component" value="Unassembled WGS sequence"/>
</dbReference>
<dbReference type="EMBL" id="AVQL01000453">
    <property type="protein sequence ID" value="KEQ00252.1"/>
    <property type="molecule type" value="Genomic_DNA"/>
</dbReference>